<dbReference type="HOGENOM" id="CLU_081676_0_0_1"/>
<protein>
    <recommendedName>
        <fullName evidence="1">Reverse transcriptase domain-containing protein</fullName>
    </recommendedName>
</protein>
<dbReference type="PROSITE" id="PS50878">
    <property type="entry name" value="RT_POL"/>
    <property type="match status" value="1"/>
</dbReference>
<dbReference type="Proteomes" id="UP000014760">
    <property type="component" value="Unassembled WGS sequence"/>
</dbReference>
<gene>
    <name evidence="2" type="ORF">CAPTEDRAFT_189479</name>
</gene>
<dbReference type="AlphaFoldDB" id="R7V7I3"/>
<reference evidence="2 4" key="2">
    <citation type="journal article" date="2013" name="Nature">
        <title>Insights into bilaterian evolution from three spiralian genomes.</title>
        <authorList>
            <person name="Simakov O."/>
            <person name="Marletaz F."/>
            <person name="Cho S.J."/>
            <person name="Edsinger-Gonzales E."/>
            <person name="Havlak P."/>
            <person name="Hellsten U."/>
            <person name="Kuo D.H."/>
            <person name="Larsson T."/>
            <person name="Lv J."/>
            <person name="Arendt D."/>
            <person name="Savage R."/>
            <person name="Osoegawa K."/>
            <person name="de Jong P."/>
            <person name="Grimwood J."/>
            <person name="Chapman J.A."/>
            <person name="Shapiro H."/>
            <person name="Aerts A."/>
            <person name="Otillar R.P."/>
            <person name="Terry A.Y."/>
            <person name="Boore J.L."/>
            <person name="Grigoriev I.V."/>
            <person name="Lindberg D.R."/>
            <person name="Seaver E.C."/>
            <person name="Weisblat D.A."/>
            <person name="Putnam N.H."/>
            <person name="Rokhsar D.S."/>
        </authorList>
    </citation>
    <scope>NUCLEOTIDE SEQUENCE</scope>
    <source>
        <strain evidence="2 4">I ESC-2004</strain>
    </source>
</reference>
<feature type="domain" description="Reverse transcriptase" evidence="1">
    <location>
        <begin position="1"/>
        <end position="128"/>
    </location>
</feature>
<reference evidence="3" key="3">
    <citation type="submission" date="2015-06" db="UniProtKB">
        <authorList>
            <consortium name="EnsemblMetazoa"/>
        </authorList>
    </citation>
    <scope>IDENTIFICATION</scope>
</reference>
<evidence type="ECO:0000259" key="1">
    <source>
        <dbReference type="PROSITE" id="PS50878"/>
    </source>
</evidence>
<organism evidence="2">
    <name type="scientific">Capitella teleta</name>
    <name type="common">Polychaete worm</name>
    <dbReference type="NCBI Taxonomy" id="283909"/>
    <lineage>
        <taxon>Eukaryota</taxon>
        <taxon>Metazoa</taxon>
        <taxon>Spiralia</taxon>
        <taxon>Lophotrochozoa</taxon>
        <taxon>Annelida</taxon>
        <taxon>Polychaeta</taxon>
        <taxon>Sedentaria</taxon>
        <taxon>Scolecida</taxon>
        <taxon>Capitellidae</taxon>
        <taxon>Capitella</taxon>
    </lineage>
</organism>
<evidence type="ECO:0000313" key="4">
    <source>
        <dbReference type="Proteomes" id="UP000014760"/>
    </source>
</evidence>
<dbReference type="InterPro" id="IPR043128">
    <property type="entry name" value="Rev_trsase/Diguanyl_cyclase"/>
</dbReference>
<sequence>MWDNNGSHSGCNHKTTKMIFKSATITASVGVRQGLPTSCLLLNLLVNDMIRNLKEECQPAGYLKWMHVLMLMDDTVLLATSCKQTEEKIRVLIEFCTSSGMMINQAKTQFMAINGAAEDRESLKDANLKNAINEQCSRKMCHVIKFKAFIKKSRNAPFKVKEKKCRSANTPCARHIRSLDQHDYDHENQILKEKARTSTITKYRTYCNLMNPELKTPEMYTDLNVKEYPRLTTTRFRLSSHNLAIERGRWLRKRAEERVCSDINSVAVLQVALQFCEDIVTRPANFAPNPKTPTLRL</sequence>
<dbReference type="Pfam" id="PF00078">
    <property type="entry name" value="RVT_1"/>
    <property type="match status" value="1"/>
</dbReference>
<dbReference type="SUPFAM" id="SSF56672">
    <property type="entry name" value="DNA/RNA polymerases"/>
    <property type="match status" value="1"/>
</dbReference>
<proteinExistence type="predicted"/>
<dbReference type="EMBL" id="AMQN01005448">
    <property type="status" value="NOT_ANNOTATED_CDS"/>
    <property type="molecule type" value="Genomic_DNA"/>
</dbReference>
<dbReference type="InterPro" id="IPR000477">
    <property type="entry name" value="RT_dom"/>
</dbReference>
<dbReference type="Gene3D" id="3.30.70.270">
    <property type="match status" value="1"/>
</dbReference>
<dbReference type="OrthoDB" id="6150661at2759"/>
<dbReference type="InterPro" id="IPR043502">
    <property type="entry name" value="DNA/RNA_pol_sf"/>
</dbReference>
<reference evidence="4" key="1">
    <citation type="submission" date="2012-12" db="EMBL/GenBank/DDBJ databases">
        <authorList>
            <person name="Hellsten U."/>
            <person name="Grimwood J."/>
            <person name="Chapman J.A."/>
            <person name="Shapiro H."/>
            <person name="Aerts A."/>
            <person name="Otillar R.P."/>
            <person name="Terry A.Y."/>
            <person name="Boore J.L."/>
            <person name="Simakov O."/>
            <person name="Marletaz F."/>
            <person name="Cho S.-J."/>
            <person name="Edsinger-Gonzales E."/>
            <person name="Havlak P."/>
            <person name="Kuo D.-H."/>
            <person name="Larsson T."/>
            <person name="Lv J."/>
            <person name="Arendt D."/>
            <person name="Savage R."/>
            <person name="Osoegawa K."/>
            <person name="de Jong P."/>
            <person name="Lindberg D.R."/>
            <person name="Seaver E.C."/>
            <person name="Weisblat D.A."/>
            <person name="Putnam N.H."/>
            <person name="Grigoriev I.V."/>
            <person name="Rokhsar D.S."/>
        </authorList>
    </citation>
    <scope>NUCLEOTIDE SEQUENCE</scope>
    <source>
        <strain evidence="4">I ESC-2004</strain>
    </source>
</reference>
<name>R7V7I3_CAPTE</name>
<accession>R7V7I3</accession>
<evidence type="ECO:0000313" key="3">
    <source>
        <dbReference type="EnsemblMetazoa" id="CapteP189479"/>
    </source>
</evidence>
<dbReference type="EMBL" id="KB296055">
    <property type="protein sequence ID" value="ELU12336.1"/>
    <property type="molecule type" value="Genomic_DNA"/>
</dbReference>
<dbReference type="EnsemblMetazoa" id="CapteT189479">
    <property type="protein sequence ID" value="CapteP189479"/>
    <property type="gene ID" value="CapteG189479"/>
</dbReference>
<evidence type="ECO:0000313" key="2">
    <source>
        <dbReference type="EMBL" id="ELU12336.1"/>
    </source>
</evidence>
<keyword evidence="4" id="KW-1185">Reference proteome</keyword>